<dbReference type="AlphaFoldDB" id="A0A9D1Q846"/>
<evidence type="ECO:0000313" key="1">
    <source>
        <dbReference type="EMBL" id="HIW08392.1"/>
    </source>
</evidence>
<protein>
    <submittedName>
        <fullName evidence="1">Uncharacterized protein</fullName>
    </submittedName>
</protein>
<reference evidence="1" key="2">
    <citation type="submission" date="2021-04" db="EMBL/GenBank/DDBJ databases">
        <authorList>
            <person name="Gilroy R."/>
        </authorList>
    </citation>
    <scope>NUCLEOTIDE SEQUENCE</scope>
    <source>
        <strain evidence="1">ChiHcolR34-3080</strain>
    </source>
</reference>
<organism evidence="1 2">
    <name type="scientific">Candidatus Faecalibacterium intestinigallinarum</name>
    <dbReference type="NCBI Taxonomy" id="2838581"/>
    <lineage>
        <taxon>Bacteria</taxon>
        <taxon>Bacillati</taxon>
        <taxon>Bacillota</taxon>
        <taxon>Clostridia</taxon>
        <taxon>Eubacteriales</taxon>
        <taxon>Oscillospiraceae</taxon>
        <taxon>Faecalibacterium</taxon>
    </lineage>
</organism>
<dbReference type="EMBL" id="DXHQ01000037">
    <property type="protein sequence ID" value="HIW08392.1"/>
    <property type="molecule type" value="Genomic_DNA"/>
</dbReference>
<gene>
    <name evidence="1" type="ORF">H9890_03190</name>
</gene>
<dbReference type="Proteomes" id="UP000823933">
    <property type="component" value="Unassembled WGS sequence"/>
</dbReference>
<comment type="caution">
    <text evidence="1">The sequence shown here is derived from an EMBL/GenBank/DDBJ whole genome shotgun (WGS) entry which is preliminary data.</text>
</comment>
<name>A0A9D1Q846_9FIRM</name>
<sequence length="172" mass="19332">MTIDFLEDAIKEDLERLFDGELFASSAGDQRPLRIILQDLPAPTGYDETTRAGDIPEPCIQVYISGGKIADVNSAQEVSVTLHICLYNDGHPKSGSDRQGYRGVMHIIQTIYGRYARNPAVQIKPGTSGIEGGSWWFKFPLEWETALARPYYTGKMTLKFDVPAFRTEDYYT</sequence>
<accession>A0A9D1Q846</accession>
<evidence type="ECO:0000313" key="2">
    <source>
        <dbReference type="Proteomes" id="UP000823933"/>
    </source>
</evidence>
<proteinExistence type="predicted"/>
<reference evidence="1" key="1">
    <citation type="journal article" date="2021" name="PeerJ">
        <title>Extensive microbial diversity within the chicken gut microbiome revealed by metagenomics and culture.</title>
        <authorList>
            <person name="Gilroy R."/>
            <person name="Ravi A."/>
            <person name="Getino M."/>
            <person name="Pursley I."/>
            <person name="Horton D.L."/>
            <person name="Alikhan N.F."/>
            <person name="Baker D."/>
            <person name="Gharbi K."/>
            <person name="Hall N."/>
            <person name="Watson M."/>
            <person name="Adriaenssens E.M."/>
            <person name="Foster-Nyarko E."/>
            <person name="Jarju S."/>
            <person name="Secka A."/>
            <person name="Antonio M."/>
            <person name="Oren A."/>
            <person name="Chaudhuri R.R."/>
            <person name="La Ragione R."/>
            <person name="Hildebrand F."/>
            <person name="Pallen M.J."/>
        </authorList>
    </citation>
    <scope>NUCLEOTIDE SEQUENCE</scope>
    <source>
        <strain evidence="1">ChiHcolR34-3080</strain>
    </source>
</reference>